<keyword evidence="4" id="KW-1185">Reference proteome</keyword>
<reference evidence="3" key="1">
    <citation type="submission" date="2018-05" db="EMBL/GenBank/DDBJ databases">
        <authorList>
            <person name="Pedro S.L.S."/>
            <person name="Freitas R.C."/>
            <person name="Barreto A.S."/>
            <person name="Lima A.O.S."/>
        </authorList>
    </citation>
    <scope>NUCLEOTIDE SEQUENCE</scope>
    <source>
        <strain evidence="3">BP203</strain>
        <tissue evidence="3">Muscle</tissue>
    </source>
</reference>
<feature type="coiled-coil region" evidence="1">
    <location>
        <begin position="1204"/>
        <end position="1333"/>
    </location>
</feature>
<organism evidence="3 4">
    <name type="scientific">Pontoporia blainvillei</name>
    <name type="common">Franciscana</name>
    <name type="synonym">Delphinus blainvillei</name>
    <dbReference type="NCBI Taxonomy" id="48723"/>
    <lineage>
        <taxon>Eukaryota</taxon>
        <taxon>Metazoa</taxon>
        <taxon>Chordata</taxon>
        <taxon>Craniata</taxon>
        <taxon>Vertebrata</taxon>
        <taxon>Euteleostomi</taxon>
        <taxon>Mammalia</taxon>
        <taxon>Eutheria</taxon>
        <taxon>Laurasiatheria</taxon>
        <taxon>Artiodactyla</taxon>
        <taxon>Whippomorpha</taxon>
        <taxon>Cetacea</taxon>
        <taxon>Odontoceti</taxon>
        <taxon>Pontoporiidae</taxon>
        <taxon>Pontoporia</taxon>
    </lineage>
</organism>
<protein>
    <submittedName>
        <fullName evidence="3">Uncharacterized protein</fullName>
    </submittedName>
</protein>
<sequence>MAQELEQSQKEASDLLEQNRLLQDQLRVALGREQSAREGYVLQTEVATSPSGAWQRLHRVNQDLHGELEAQCQRQELITRQIQALKRSYGEAKDAIRHHEAEIGSLQARLGNAAAELTIKEQALAKLQGELKLERDKVREQLEERQHSEAALNAQLRASERKLQSAEALLLGRTQELRDLERQQALQRDRQKEVQRLQERIADLSQQLSASERAQRLMEEKLQRNYELLLGSCEREKQELLQSLKEAEDRASAFEDRLQDHEQRMEVLQKEKLSAKSEGSEVVHRLEEQLEMKEASIQKLAEHVQSLRDERDLVRQHFQELMGRVALSDGDVAALQEKLKGREADYQSLERSYRRVASQLQGAHTRLREKEEELRCIQDAHEKALARKERDLQDVLVKMTASGSSLEETEVKLQAKGEIAEQFAKEPAEDAGELRSCLEEAEEGDGLARSGPQLRAASAPPGAALGEEHRDSSPRREKSPAPPRSEVSDREGHLQNTSKPDQGAPGLKRQRIRFSTIQCQRYTHPDGSERTWTSSTSSDTSQDRSPSEESMSSEATPSSLPATSDSDTYLSIIHSLETKLYVTEEKLKDVTVKLESQQGQSQEALLALHQQWAGTEARLREQLRASLLQVAALASQLEQERQARAEVVENHVEELGDFRVKNSQALACLESCREQLRSLPADAGAGLLAGVESLLVGAIQALCHQPAPTGEAGFLEEEKATSRQLPELSDQEQLQLLSEQIALEATLIDQIADSLKNTTSDISHVLLEISQSGKWPLESESAVACPGAPVDAWAKKVLVDGEFWSQVESLSRHLETLGGEAASASGGGRPSAPPAPVPALADATWVRAERGVGAELSLAVHSVRGSLHRRLQSIQETLQGTQAALQQHKRMLEEILGAYQTPDFERVMLQVSEALQLPAGAGDGVQVSWTGSLPEEVPSHQDSWEPGSQALCPLSSQSSGALVAIQEELALQLKDKASLLGEISATLTSLLSVEAVRDCQKLLQASRHLSRSACLGGLGQYSSLLVQDAIIQAQVCYTACRIRLEYEKELRGYRESRSGGGASCQEHEHAVGALREEYEGLLRKQKSEYLELIAIVDRENAELKTKVAQLGQQQRRLKEGQSERSESLAAPRGWFEEWKVSYTGERLSRAEGAPQAAHGRVLSQLDALAGDRQDLERQPVDQVQTLEDKFQLKATCERGFAAMEETHQKKIEDLQRQHQRELEKLREEKDRLLAEETAATISAIEAMKNAHREEMERELEKSQRSQISSVNADIDALQRQYLEELQSVQRELEVLSEQYSQKCLENAHLAQALEAERQALRQCQRENQELNAHNQPAADLGVWRL</sequence>
<feature type="coiled-coil region" evidence="1">
    <location>
        <begin position="82"/>
        <end position="387"/>
    </location>
</feature>
<name>A0ABX0S4X7_PONBL</name>
<evidence type="ECO:0000256" key="1">
    <source>
        <dbReference type="SAM" id="Coils"/>
    </source>
</evidence>
<feature type="region of interest" description="Disordered" evidence="2">
    <location>
        <begin position="439"/>
        <end position="565"/>
    </location>
</feature>
<dbReference type="EMBL" id="PGGH01159789">
    <property type="protein sequence ID" value="NIG60159.1"/>
    <property type="molecule type" value="Genomic_DNA"/>
</dbReference>
<evidence type="ECO:0000313" key="3">
    <source>
        <dbReference type="EMBL" id="NIG60159.1"/>
    </source>
</evidence>
<feature type="coiled-coil region" evidence="1">
    <location>
        <begin position="620"/>
        <end position="650"/>
    </location>
</feature>
<feature type="compositionally biased region" description="Low complexity" evidence="2">
    <location>
        <begin position="530"/>
        <end position="540"/>
    </location>
</feature>
<dbReference type="PANTHER" id="PTHR17271">
    <property type="entry name" value="PLECKSTRIN HOMOLOGY PH DOMAIN-CONTAINING PROTEIN"/>
    <property type="match status" value="1"/>
</dbReference>
<feature type="compositionally biased region" description="Basic and acidic residues" evidence="2">
    <location>
        <begin position="466"/>
        <end position="479"/>
    </location>
</feature>
<dbReference type="Proteomes" id="UP001165941">
    <property type="component" value="Unassembled WGS sequence"/>
</dbReference>
<dbReference type="SUPFAM" id="SSF57997">
    <property type="entry name" value="Tropomyosin"/>
    <property type="match status" value="1"/>
</dbReference>
<evidence type="ECO:0000313" key="4">
    <source>
        <dbReference type="Proteomes" id="UP001165941"/>
    </source>
</evidence>
<dbReference type="InterPro" id="IPR052223">
    <property type="entry name" value="Actin_Cytoskeleton_Reg"/>
</dbReference>
<dbReference type="PANTHER" id="PTHR17271:SF9">
    <property type="entry name" value="MYOSIN PHOSPHATASE RHO-INTERACTING PROTEIN"/>
    <property type="match status" value="1"/>
</dbReference>
<feature type="compositionally biased region" description="Polar residues" evidence="2">
    <location>
        <begin position="549"/>
        <end position="565"/>
    </location>
</feature>
<gene>
    <name evidence="3" type="ORF">BU61_3852</name>
</gene>
<proteinExistence type="predicted"/>
<evidence type="ECO:0000256" key="2">
    <source>
        <dbReference type="SAM" id="MobiDB-lite"/>
    </source>
</evidence>
<keyword evidence="1" id="KW-0175">Coiled coil</keyword>
<accession>A0ABX0S4X7</accession>
<comment type="caution">
    <text evidence="3">The sequence shown here is derived from an EMBL/GenBank/DDBJ whole genome shotgun (WGS) entry which is preliminary data.</text>
</comment>
<feature type="coiled-coil region" evidence="1">
    <location>
        <begin position="1064"/>
        <end position="1113"/>
    </location>
</feature>